<feature type="transmembrane region" description="Helical" evidence="4">
    <location>
        <begin position="368"/>
        <end position="385"/>
    </location>
</feature>
<evidence type="ECO:0000256" key="3">
    <source>
        <dbReference type="PROSITE-ProRule" id="PRU00339"/>
    </source>
</evidence>
<keyword evidence="4" id="KW-0472">Membrane</keyword>
<dbReference type="PANTHER" id="PTHR44227:SF3">
    <property type="entry name" value="PROTEIN O-MANNOSYL-TRANSFERASE TMTC4"/>
    <property type="match status" value="1"/>
</dbReference>
<feature type="transmembrane region" description="Helical" evidence="4">
    <location>
        <begin position="94"/>
        <end position="116"/>
    </location>
</feature>
<keyword evidence="2 3" id="KW-0802">TPR repeat</keyword>
<feature type="transmembrane region" description="Helical" evidence="4">
    <location>
        <begin position="343"/>
        <end position="361"/>
    </location>
</feature>
<dbReference type="SMART" id="SM00028">
    <property type="entry name" value="TPR"/>
    <property type="match status" value="5"/>
</dbReference>
<feature type="transmembrane region" description="Helical" evidence="4">
    <location>
        <begin position="12"/>
        <end position="30"/>
    </location>
</feature>
<dbReference type="EMBL" id="QZJZ01000030">
    <property type="protein sequence ID" value="RJP60421.1"/>
    <property type="molecule type" value="Genomic_DNA"/>
</dbReference>
<feature type="repeat" description="TPR" evidence="3">
    <location>
        <begin position="409"/>
        <end position="442"/>
    </location>
</feature>
<evidence type="ECO:0000256" key="2">
    <source>
        <dbReference type="ARBA" id="ARBA00022803"/>
    </source>
</evidence>
<feature type="repeat" description="TPR" evidence="3">
    <location>
        <begin position="477"/>
        <end position="510"/>
    </location>
</feature>
<dbReference type="InterPro" id="IPR011990">
    <property type="entry name" value="TPR-like_helical_dom_sf"/>
</dbReference>
<feature type="transmembrane region" description="Helical" evidence="4">
    <location>
        <begin position="290"/>
        <end position="307"/>
    </location>
</feature>
<dbReference type="Gene3D" id="1.25.40.10">
    <property type="entry name" value="Tetratricopeptide repeat domain"/>
    <property type="match status" value="1"/>
</dbReference>
<keyword evidence="1" id="KW-0677">Repeat</keyword>
<accession>A0A3A4RFT5</accession>
<evidence type="ECO:0000313" key="5">
    <source>
        <dbReference type="EMBL" id="RJP60421.1"/>
    </source>
</evidence>
<dbReference type="Pfam" id="PF13414">
    <property type="entry name" value="TPR_11"/>
    <property type="match status" value="1"/>
</dbReference>
<protein>
    <submittedName>
        <fullName evidence="5">Tetratricopeptide repeat protein</fullName>
    </submittedName>
</protein>
<evidence type="ECO:0000256" key="4">
    <source>
        <dbReference type="SAM" id="Phobius"/>
    </source>
</evidence>
<feature type="repeat" description="TPR" evidence="3">
    <location>
        <begin position="443"/>
        <end position="476"/>
    </location>
</feature>
<dbReference type="PROSITE" id="PS50005">
    <property type="entry name" value="TPR"/>
    <property type="match status" value="4"/>
</dbReference>
<sequence length="601" mass="68984">MRENTYTVKHLNLSTRYIIILALAVVIAYINNLWNGFAYDDISVIAENKYLGDASNVTDLFSPRYFKVSGEQSYRPLVTFSYMVGHRIWAKNPAGYHFINTLFHLLTVLTLFMLGIQLTGSKMAAFWAALLMACHPLMTEAVCSITFGEDVMCTFFFLYSLSLYIKFRQSESIWLIPVIGTSYLFSLAAKEMAFAFVPLIGLYELLYYKKPRSLPFWITALASIVIVAVFFALARFVWLRHPAGDDFDTVQFSVITMIESLLTYLRLYFFPYGLQALYYHTHLLKKWHDILLAVIAVGIMIYALVKLRPLKQSLFLIGATLICLSPVMNIYPVRHLAAERYTYLPAFGVFLFIAVAFETAVKLFPSKVVLPTVLLVVFLFISGTVTRNAVWKDNYTLWLNTTRSNPYLAEANYSLAHAYQSKGEIDKAIVMYKRAIDRRENYFDAYINLGRAYVEKGLQREGINVYLTALKIKPNSFVVHYNLGIAYDHVGDDEKSLYHLNRAKELEPSNPAVCSALGAFYIMRDDANKAEYYWLEAIQVDPAYIQGYVNLGSLYANQKNFKKALYFWHKALEIDSAYEPVLNKLRLLKRGEQLNTEEKTR</sequence>
<dbReference type="SMART" id="SM00671">
    <property type="entry name" value="SEL1"/>
    <property type="match status" value="3"/>
</dbReference>
<feature type="transmembrane region" description="Helical" evidence="4">
    <location>
        <begin position="172"/>
        <end position="196"/>
    </location>
</feature>
<keyword evidence="4" id="KW-1133">Transmembrane helix</keyword>
<dbReference type="Proteomes" id="UP000266426">
    <property type="component" value="Unassembled WGS sequence"/>
</dbReference>
<dbReference type="Pfam" id="PF13181">
    <property type="entry name" value="TPR_8"/>
    <property type="match status" value="1"/>
</dbReference>
<dbReference type="InterPro" id="IPR006597">
    <property type="entry name" value="Sel1-like"/>
</dbReference>
<dbReference type="InterPro" id="IPR052346">
    <property type="entry name" value="O-mannosyl-transferase_TMTC"/>
</dbReference>
<evidence type="ECO:0000313" key="6">
    <source>
        <dbReference type="Proteomes" id="UP000266426"/>
    </source>
</evidence>
<organism evidence="5 6">
    <name type="scientific">Candidatus Auribacter fodinae</name>
    <dbReference type="NCBI Taxonomy" id="2093366"/>
    <lineage>
        <taxon>Bacteria</taxon>
        <taxon>Pseudomonadati</taxon>
        <taxon>Candidatus Auribacterota</taxon>
        <taxon>Candidatus Auribacteria</taxon>
        <taxon>Candidatus Auribacterales</taxon>
        <taxon>Candidatus Auribacteraceae</taxon>
        <taxon>Candidatus Auribacter</taxon>
    </lineage>
</organism>
<feature type="transmembrane region" description="Helical" evidence="4">
    <location>
        <begin position="216"/>
        <end position="238"/>
    </location>
</feature>
<feature type="transmembrane region" description="Helical" evidence="4">
    <location>
        <begin position="250"/>
        <end position="270"/>
    </location>
</feature>
<dbReference type="InterPro" id="IPR019734">
    <property type="entry name" value="TPR_rpt"/>
</dbReference>
<dbReference type="SUPFAM" id="SSF48452">
    <property type="entry name" value="TPR-like"/>
    <property type="match status" value="1"/>
</dbReference>
<name>A0A3A4RFT5_9BACT</name>
<feature type="repeat" description="TPR" evidence="3">
    <location>
        <begin position="545"/>
        <end position="578"/>
    </location>
</feature>
<dbReference type="AlphaFoldDB" id="A0A3A4RFT5"/>
<dbReference type="PANTHER" id="PTHR44227">
    <property type="match status" value="1"/>
</dbReference>
<comment type="caution">
    <text evidence="5">The sequence shown here is derived from an EMBL/GenBank/DDBJ whole genome shotgun (WGS) entry which is preliminary data.</text>
</comment>
<keyword evidence="4" id="KW-0812">Transmembrane</keyword>
<feature type="transmembrane region" description="Helical" evidence="4">
    <location>
        <begin position="145"/>
        <end position="165"/>
    </location>
</feature>
<feature type="transmembrane region" description="Helical" evidence="4">
    <location>
        <begin position="314"/>
        <end position="331"/>
    </location>
</feature>
<proteinExistence type="predicted"/>
<evidence type="ECO:0000256" key="1">
    <source>
        <dbReference type="ARBA" id="ARBA00022737"/>
    </source>
</evidence>
<gene>
    <name evidence="5" type="ORF">C4541_04145</name>
</gene>
<reference evidence="5 6" key="1">
    <citation type="journal article" date="2017" name="ISME J.">
        <title>Energy and carbon metabolisms in a deep terrestrial subsurface fluid microbial community.</title>
        <authorList>
            <person name="Momper L."/>
            <person name="Jungbluth S.P."/>
            <person name="Lee M.D."/>
            <person name="Amend J.P."/>
        </authorList>
    </citation>
    <scope>NUCLEOTIDE SEQUENCE [LARGE SCALE GENOMIC DNA]</scope>
    <source>
        <strain evidence="5">SURF_26</strain>
    </source>
</reference>